<gene>
    <name evidence="1" type="ORF">ACFOSU_10845</name>
</gene>
<dbReference type="EMBL" id="JBHRSS010000004">
    <property type="protein sequence ID" value="MFC3104385.1"/>
    <property type="molecule type" value="Genomic_DNA"/>
</dbReference>
<reference evidence="2" key="1">
    <citation type="journal article" date="2019" name="Int. J. Syst. Evol. Microbiol.">
        <title>The Global Catalogue of Microorganisms (GCM) 10K type strain sequencing project: providing services to taxonomists for standard genome sequencing and annotation.</title>
        <authorList>
            <consortium name="The Broad Institute Genomics Platform"/>
            <consortium name="The Broad Institute Genome Sequencing Center for Infectious Disease"/>
            <person name="Wu L."/>
            <person name="Ma J."/>
        </authorList>
    </citation>
    <scope>NUCLEOTIDE SEQUENCE [LARGE SCALE GENOMIC DNA]</scope>
    <source>
        <strain evidence="2">KCTC 52640</strain>
    </source>
</reference>
<name>A0ABV7ESN3_9GAMM</name>
<evidence type="ECO:0000313" key="1">
    <source>
        <dbReference type="EMBL" id="MFC3104385.1"/>
    </source>
</evidence>
<comment type="caution">
    <text evidence="1">The sequence shown here is derived from an EMBL/GenBank/DDBJ whole genome shotgun (WGS) entry which is preliminary data.</text>
</comment>
<sequence>MNDLPDGFLRAERRYSKCAQNRTNSIEVRMNRVVTPIAIVAACVGLAACGQPDHPKHPPGHGARGVMVAPPQAPSIHFKVNDANGNTLDLQIECGVDTSLKDCAQVNQSIIDKVSKIRGDQQKQK</sequence>
<proteinExistence type="predicted"/>
<evidence type="ECO:0000313" key="2">
    <source>
        <dbReference type="Proteomes" id="UP001595462"/>
    </source>
</evidence>
<dbReference type="RefSeq" id="WP_380689472.1">
    <property type="nucleotide sequence ID" value="NZ_JBHRSS010000004.1"/>
</dbReference>
<dbReference type="Proteomes" id="UP001595462">
    <property type="component" value="Unassembled WGS sequence"/>
</dbReference>
<protein>
    <submittedName>
        <fullName evidence="1">Uncharacterized protein</fullName>
    </submittedName>
</protein>
<organism evidence="1 2">
    <name type="scientific">Salinisphaera aquimarina</name>
    <dbReference type="NCBI Taxonomy" id="2094031"/>
    <lineage>
        <taxon>Bacteria</taxon>
        <taxon>Pseudomonadati</taxon>
        <taxon>Pseudomonadota</taxon>
        <taxon>Gammaproteobacteria</taxon>
        <taxon>Salinisphaerales</taxon>
        <taxon>Salinisphaeraceae</taxon>
        <taxon>Salinisphaera</taxon>
    </lineage>
</organism>
<keyword evidence="2" id="KW-1185">Reference proteome</keyword>
<accession>A0ABV7ESN3</accession>